<evidence type="ECO:0000313" key="4">
    <source>
        <dbReference type="Proteomes" id="UP000775872"/>
    </source>
</evidence>
<dbReference type="EMBL" id="CABFOC020000007">
    <property type="protein sequence ID" value="CAH0044574.1"/>
    <property type="molecule type" value="Genomic_DNA"/>
</dbReference>
<gene>
    <name evidence="3" type="ORF">CSOL1703_00010311</name>
</gene>
<feature type="coiled-coil region" evidence="1">
    <location>
        <begin position="1177"/>
        <end position="1204"/>
    </location>
</feature>
<protein>
    <recommendedName>
        <fullName evidence="2">CHAT domain-containing protein</fullName>
    </recommendedName>
</protein>
<dbReference type="InterPro" id="IPR024983">
    <property type="entry name" value="CHAT_dom"/>
</dbReference>
<accession>A0A9N9W7I5</accession>
<organism evidence="3 4">
    <name type="scientific">Clonostachys solani</name>
    <dbReference type="NCBI Taxonomy" id="160281"/>
    <lineage>
        <taxon>Eukaryota</taxon>
        <taxon>Fungi</taxon>
        <taxon>Dikarya</taxon>
        <taxon>Ascomycota</taxon>
        <taxon>Pezizomycotina</taxon>
        <taxon>Sordariomycetes</taxon>
        <taxon>Hypocreomycetidae</taxon>
        <taxon>Hypocreales</taxon>
        <taxon>Bionectriaceae</taxon>
        <taxon>Clonostachys</taxon>
    </lineage>
</organism>
<comment type="caution">
    <text evidence="3">The sequence shown here is derived from an EMBL/GenBank/DDBJ whole genome shotgun (WGS) entry which is preliminary data.</text>
</comment>
<keyword evidence="4" id="KW-1185">Reference proteome</keyword>
<keyword evidence="1" id="KW-0175">Coiled coil</keyword>
<evidence type="ECO:0000313" key="3">
    <source>
        <dbReference type="EMBL" id="CAH0044574.1"/>
    </source>
</evidence>
<dbReference type="PANTHER" id="PTHR19959">
    <property type="entry name" value="KINESIN LIGHT CHAIN"/>
    <property type="match status" value="1"/>
</dbReference>
<dbReference type="Proteomes" id="UP000775872">
    <property type="component" value="Unassembled WGS sequence"/>
</dbReference>
<dbReference type="OrthoDB" id="9991317at2759"/>
<name>A0A9N9W7I5_9HYPO</name>
<feature type="domain" description="CHAT" evidence="2">
    <location>
        <begin position="1316"/>
        <end position="1588"/>
    </location>
</feature>
<dbReference type="SUPFAM" id="SSF48452">
    <property type="entry name" value="TPR-like"/>
    <property type="match status" value="3"/>
</dbReference>
<proteinExistence type="predicted"/>
<dbReference type="Gene3D" id="1.25.40.10">
    <property type="entry name" value="Tetratricopeptide repeat domain"/>
    <property type="match status" value="4"/>
</dbReference>
<dbReference type="PANTHER" id="PTHR19959:SF119">
    <property type="entry name" value="FUNGAL LIPASE-LIKE DOMAIN-CONTAINING PROTEIN"/>
    <property type="match status" value="1"/>
</dbReference>
<reference evidence="3" key="1">
    <citation type="submission" date="2021-10" db="EMBL/GenBank/DDBJ databases">
        <authorList>
            <person name="Piombo E."/>
        </authorList>
    </citation>
    <scope>NUCLEOTIDE SEQUENCE</scope>
</reference>
<dbReference type="InterPro" id="IPR011990">
    <property type="entry name" value="TPR-like_helical_dom_sf"/>
</dbReference>
<evidence type="ECO:0000256" key="1">
    <source>
        <dbReference type="SAM" id="Coils"/>
    </source>
</evidence>
<dbReference type="Pfam" id="PF12770">
    <property type="entry name" value="CHAT"/>
    <property type="match status" value="1"/>
</dbReference>
<evidence type="ECO:0000259" key="2">
    <source>
        <dbReference type="Pfam" id="PF12770"/>
    </source>
</evidence>
<sequence length="1654" mass="186429">MDATARRLADLEEAIRLGRSAVQETPKGHPRRPLNLDDLAMLLSERFSISDLTADLDEALNLTQEALDATPTGHTNRPLYLSNLAGLFNEKFCHLNSATYLEKAILLQQEAVNCLPPESDDRFCDLGRLGQLLDEKYKQTGAETDLNRTILIFKECVSISSEDSEYEDRFHAFYRLECLLHERFLKQNQVSDLEELIQLIQTFFAKDRETHVIWVEHFAFLSGLLEEMYSRTGSERCIEEAISFLQEAIEASPQSQKDHAGYLNKLALLFGTKYSIYKLPTDLEEAIRLHREAVQNADIPDALYVNSLHDLAVSLSLRYSVSQTEFDISEAIQMERQAVMKTAKHEPQWEIYAKALMKMVSARYIQLQDLADLEETIQLGFDLVRTLPKTHTSYWECMGTLLPHFFNRYRKTGSVAGLEENICLLQDSLETWSDYDAQRLWYLERLICLYLVKFEVYQVMDDLEEAIKISHLACETASNGEEINSEPQWRMHISLLNMKLEQSGTPIDLEEAIAASRSAIEAMPKGDHSEWLWSLDILGNLYQELYEKTYSMDDLDESIRLGRQTVKEASETHPLRAIFCNNCSGHLCRRFDATGSFPDIEEAIELQKEALRLTPQDAEHRVGILANHRHALQARYSQTDVLSDLVDGISYGRECLNKALETDPGRLKHLVSMIPLLNAKYIRMGSMNDFEEAMGLGQNALQILATSDPLRASCLQHLSHLLGSKYFKMGSCQDIDEAIRLATLLLGRYRRTRTVIDVEDAIRIKKEALSVTPKDQLGYAACLAGLGEALGERFQITDLVETLEKAIEVTEDAIKSGGDYIWCWQSLGVLRGKRYLRLGDITDLEEAIRLGNKVIKSTPEYYPDRSRTLLELAQRLNERYAHTFSISDLDDAIKLAREAMHITLEGHPDQIWISGFLGALLGQKSTRNGSVDDLESAIEFSQRAVSEPAETTQDQSMWYNSLGILFTHKYKRSASIEDIDQAIQFCKQAVNVIQQDRPEYVAYLNNLGGSLHARYLDTGSVSNLHEAIGVSQNALDVTPGNHPDRGLWAQTLGIMLYSRFMEGKSKVDLQGALENHQYCLGHSYLSVRHRIRSGRNVVRMLTDSEDWQQAYTAAQTSISLIGKLLFRHIINSDRLAILGEIQSIALDAAAAAANADMDPYVILSFLEQGRSMLASALQDFRINLSELEEDHPKLAKKFASLRDELDRSTTHTGFQTIPEAAWDAQSLRLYEAGKEFEELVAEIRGKVGLEDFLLVPDMKKMQEAAKSGPVVIINVSEIRCDAVLIKQDKIQLLPLTELDSNQVGFYAEQGRYGSSEVLEWLWDTIANPVLGALGFDSVPSGSDWPHVWWIPTGALSLLPIHAAGYHSRDNSETVLDRVISSYSSSVKAILHGRDQLPPRFTSSQKAVLVAMEDTHGHSKLPFAAKEVAGLHDLCRSMGLEPIEPPRRKNDVLSELLDCKIFHFAGHGYIDRTDPSKSTLILDDARSDPLTVATLLETNIRKQFPFLAYLSACSTGRNESESLSDEGIHLINGCQVSGFRHVIGTLWEVNDELCVNIAKITYEAMKDGGLSDKSVAQGLHNAVRSVRDEWLQKHEMHGNRASLIQKQNTMSGDEISHLEDRDQVKKDRLPRDVVPCDADKNMGSLQWVPYMHFGV</sequence>